<feature type="compositionally biased region" description="Basic and acidic residues" evidence="1">
    <location>
        <begin position="116"/>
        <end position="128"/>
    </location>
</feature>
<reference evidence="2" key="1">
    <citation type="submission" date="2023-01" db="EMBL/GenBank/DDBJ databases">
        <title>Genome assembly of the deep-sea coral Lophelia pertusa.</title>
        <authorList>
            <person name="Herrera S."/>
            <person name="Cordes E."/>
        </authorList>
    </citation>
    <scope>NUCLEOTIDE SEQUENCE</scope>
    <source>
        <strain evidence="2">USNM1676648</strain>
        <tissue evidence="2">Polyp</tissue>
    </source>
</reference>
<protein>
    <submittedName>
        <fullName evidence="2">Uncharacterized protein</fullName>
    </submittedName>
</protein>
<evidence type="ECO:0000256" key="1">
    <source>
        <dbReference type="SAM" id="MobiDB-lite"/>
    </source>
</evidence>
<keyword evidence="3" id="KW-1185">Reference proteome</keyword>
<proteinExistence type="predicted"/>
<evidence type="ECO:0000313" key="3">
    <source>
        <dbReference type="Proteomes" id="UP001163046"/>
    </source>
</evidence>
<feature type="region of interest" description="Disordered" evidence="1">
    <location>
        <begin position="98"/>
        <end position="128"/>
    </location>
</feature>
<dbReference type="Proteomes" id="UP001163046">
    <property type="component" value="Unassembled WGS sequence"/>
</dbReference>
<dbReference type="EMBL" id="MU826854">
    <property type="protein sequence ID" value="KAJ7370935.1"/>
    <property type="molecule type" value="Genomic_DNA"/>
</dbReference>
<evidence type="ECO:0000313" key="2">
    <source>
        <dbReference type="EMBL" id="KAJ7370935.1"/>
    </source>
</evidence>
<sequence length="128" mass="13837">MFVPLIGFRTTGPSWAKSNSLKEATVETLKKRTSDSEDSLKLLVAKDIEDLGLGVEPQPEHVNKPITTKSLAKDGSLDEILKNIEAAGSLEDSLLALGSTEPFGKTPTKSSSIPRLDNDDNDKVRNLC</sequence>
<dbReference type="AlphaFoldDB" id="A0A9X0CPJ3"/>
<name>A0A9X0CPJ3_9CNID</name>
<organism evidence="2 3">
    <name type="scientific">Desmophyllum pertusum</name>
    <dbReference type="NCBI Taxonomy" id="174260"/>
    <lineage>
        <taxon>Eukaryota</taxon>
        <taxon>Metazoa</taxon>
        <taxon>Cnidaria</taxon>
        <taxon>Anthozoa</taxon>
        <taxon>Hexacorallia</taxon>
        <taxon>Scleractinia</taxon>
        <taxon>Caryophylliina</taxon>
        <taxon>Caryophylliidae</taxon>
        <taxon>Desmophyllum</taxon>
    </lineage>
</organism>
<dbReference type="OrthoDB" id="5986483at2759"/>
<gene>
    <name evidence="2" type="ORF">OS493_029010</name>
</gene>
<comment type="caution">
    <text evidence="2">The sequence shown here is derived from an EMBL/GenBank/DDBJ whole genome shotgun (WGS) entry which is preliminary data.</text>
</comment>
<accession>A0A9X0CPJ3</accession>